<evidence type="ECO:0000313" key="4">
    <source>
        <dbReference type="EMBL" id="KOO02196.1"/>
    </source>
</evidence>
<reference evidence="5" key="1">
    <citation type="submission" date="2015-08" db="EMBL/GenBank/DDBJ databases">
        <title>Vibrio galatheae sp. nov., a novel member of the Vibrionaceae family isolated from the Solomon Islands.</title>
        <authorList>
            <person name="Giubergia S."/>
            <person name="Machado H."/>
            <person name="Mateiu R.V."/>
            <person name="Gram L."/>
        </authorList>
    </citation>
    <scope>NUCLEOTIDE SEQUENCE [LARGE SCALE GENOMIC DNA]</scope>
    <source>
        <strain evidence="5">DSM 19584</strain>
    </source>
</reference>
<dbReference type="OrthoDB" id="6214057at2"/>
<proteinExistence type="inferred from homology"/>
<comment type="similarity">
    <text evidence="1">Belongs to the UPF0319 family.</text>
</comment>
<dbReference type="PATRIC" id="fig|693.5.peg.3357"/>
<comment type="caution">
    <text evidence="4">The sequence shown here is derived from an EMBL/GenBank/DDBJ whole genome shotgun (WGS) entry which is preliminary data.</text>
</comment>
<protein>
    <recommendedName>
        <fullName evidence="6">DUF2057 domain-containing protein</fullName>
    </recommendedName>
</protein>
<dbReference type="InterPro" id="IPR018635">
    <property type="entry name" value="UPF0319"/>
</dbReference>
<gene>
    <name evidence="4" type="ORF">AKJ17_16490</name>
</gene>
<dbReference type="Proteomes" id="UP000037515">
    <property type="component" value="Unassembled WGS sequence"/>
</dbReference>
<evidence type="ECO:0000313" key="5">
    <source>
        <dbReference type="Proteomes" id="UP000037515"/>
    </source>
</evidence>
<dbReference type="PANTHER" id="PTHR38108:SF1">
    <property type="entry name" value="UPF0319 PROTEIN YCCT"/>
    <property type="match status" value="1"/>
</dbReference>
<accession>A0A0M0HJI4</accession>
<feature type="signal peptide" evidence="3">
    <location>
        <begin position="1"/>
        <end position="21"/>
    </location>
</feature>
<evidence type="ECO:0000256" key="2">
    <source>
        <dbReference type="ARBA" id="ARBA00022729"/>
    </source>
</evidence>
<sequence>MKLLRSTIFAAGMMASFSSFAAVDVDFDVAIEPLLINGEEVSSFATQMTKAELDDGPNQMVVRVSKLIRKNGVYTKFKSEPLVVTFDAANVGIYLEPGKKFSSAEQVGDFQTNPTLKITQADGRLLDTHIQTLPRGKGLVRDFGEELAAYNMANDYTFTYSGNLNSVGDTVVETSSKDANLPKSDTKVASEQSGNVQVSLRETVKVEALKGQFKSLTPTQKKEFLSWAIMQ</sequence>
<keyword evidence="5" id="KW-1185">Reference proteome</keyword>
<evidence type="ECO:0000256" key="1">
    <source>
        <dbReference type="ARBA" id="ARBA00008490"/>
    </source>
</evidence>
<organism evidence="4 5">
    <name type="scientific">Vibrio nereis</name>
    <dbReference type="NCBI Taxonomy" id="693"/>
    <lineage>
        <taxon>Bacteria</taxon>
        <taxon>Pseudomonadati</taxon>
        <taxon>Pseudomonadota</taxon>
        <taxon>Gammaproteobacteria</taxon>
        <taxon>Vibrionales</taxon>
        <taxon>Vibrionaceae</taxon>
        <taxon>Vibrio</taxon>
    </lineage>
</organism>
<evidence type="ECO:0008006" key="6">
    <source>
        <dbReference type="Google" id="ProtNLM"/>
    </source>
</evidence>
<dbReference type="Pfam" id="PF09829">
    <property type="entry name" value="DUF2057"/>
    <property type="match status" value="1"/>
</dbReference>
<dbReference type="RefSeq" id="WP_053396916.1">
    <property type="nucleotide sequence ID" value="NZ_LHPJ01000019.1"/>
</dbReference>
<dbReference type="AlphaFoldDB" id="A0A0M0HJI4"/>
<feature type="chain" id="PRO_5005599953" description="DUF2057 domain-containing protein" evidence="3">
    <location>
        <begin position="22"/>
        <end position="231"/>
    </location>
</feature>
<dbReference type="PANTHER" id="PTHR38108">
    <property type="entry name" value="UPF0319 PROTEIN YCCT"/>
    <property type="match status" value="1"/>
</dbReference>
<keyword evidence="2 3" id="KW-0732">Signal</keyword>
<evidence type="ECO:0000256" key="3">
    <source>
        <dbReference type="SAM" id="SignalP"/>
    </source>
</evidence>
<dbReference type="EMBL" id="LHPJ01000019">
    <property type="protein sequence ID" value="KOO02196.1"/>
    <property type="molecule type" value="Genomic_DNA"/>
</dbReference>
<name>A0A0M0HJI4_VIBNE</name>